<dbReference type="InParanoid" id="A0A200QG95"/>
<organism evidence="2 3">
    <name type="scientific">Macleaya cordata</name>
    <name type="common">Five-seeded plume-poppy</name>
    <name type="synonym">Bocconia cordata</name>
    <dbReference type="NCBI Taxonomy" id="56857"/>
    <lineage>
        <taxon>Eukaryota</taxon>
        <taxon>Viridiplantae</taxon>
        <taxon>Streptophyta</taxon>
        <taxon>Embryophyta</taxon>
        <taxon>Tracheophyta</taxon>
        <taxon>Spermatophyta</taxon>
        <taxon>Magnoliopsida</taxon>
        <taxon>Ranunculales</taxon>
        <taxon>Papaveraceae</taxon>
        <taxon>Papaveroideae</taxon>
        <taxon>Macleaya</taxon>
    </lineage>
</organism>
<dbReference type="Proteomes" id="UP000195402">
    <property type="component" value="Unassembled WGS sequence"/>
</dbReference>
<keyword evidence="2" id="KW-0695">RNA-directed DNA polymerase</keyword>
<sequence length="251" mass="29439">MSGDDDENRAWDFGFSRTIRNGELPMLAEFIQIIGDPPNMEEAIQEDRREWKPDNKEIFTANSCYQTIMEGGIQGNTTDFPYKLVWCKDIPTKVSFFTWVAALNSIPTLDMLQRRGHPLCSICFLCGAETESDNHILMHCQLSFQIWLSFLEGFRMEWVMPGTILQLLSCWEKRWNNIKENFVWKVMPFAIGWILWNERNARIFDNKIRGKEALIVEIKSCIFLWGTARGVFKGIFFDELVTSWREKIHCM</sequence>
<reference evidence="2 3" key="1">
    <citation type="journal article" date="2017" name="Mol. Plant">
        <title>The Genome of Medicinal Plant Macleaya cordata Provides New Insights into Benzylisoquinoline Alkaloids Metabolism.</title>
        <authorList>
            <person name="Liu X."/>
            <person name="Liu Y."/>
            <person name="Huang P."/>
            <person name="Ma Y."/>
            <person name="Qing Z."/>
            <person name="Tang Q."/>
            <person name="Cao H."/>
            <person name="Cheng P."/>
            <person name="Zheng Y."/>
            <person name="Yuan Z."/>
            <person name="Zhou Y."/>
            <person name="Liu J."/>
            <person name="Tang Z."/>
            <person name="Zhuo Y."/>
            <person name="Zhang Y."/>
            <person name="Yu L."/>
            <person name="Huang J."/>
            <person name="Yang P."/>
            <person name="Peng Q."/>
            <person name="Zhang J."/>
            <person name="Jiang W."/>
            <person name="Zhang Z."/>
            <person name="Lin K."/>
            <person name="Ro D.K."/>
            <person name="Chen X."/>
            <person name="Xiong X."/>
            <person name="Shang Y."/>
            <person name="Huang S."/>
            <person name="Zeng J."/>
        </authorList>
    </citation>
    <scope>NUCLEOTIDE SEQUENCE [LARGE SCALE GENOMIC DNA]</scope>
    <source>
        <strain evidence="3">cv. BLH2017</strain>
        <tissue evidence="2">Root</tissue>
    </source>
</reference>
<accession>A0A200QG95</accession>
<keyword evidence="2" id="KW-0808">Transferase</keyword>
<gene>
    <name evidence="2" type="ORF">BVC80_8189g2</name>
</gene>
<evidence type="ECO:0000313" key="2">
    <source>
        <dbReference type="EMBL" id="OVA09441.1"/>
    </source>
</evidence>
<comment type="caution">
    <text evidence="2">The sequence shown here is derived from an EMBL/GenBank/DDBJ whole genome shotgun (WGS) entry which is preliminary data.</text>
</comment>
<dbReference type="Pfam" id="PF13966">
    <property type="entry name" value="zf-RVT"/>
    <property type="match status" value="1"/>
</dbReference>
<dbReference type="OrthoDB" id="1165864at2759"/>
<dbReference type="EMBL" id="MVGT01002077">
    <property type="protein sequence ID" value="OVA09441.1"/>
    <property type="molecule type" value="Genomic_DNA"/>
</dbReference>
<dbReference type="OMA" id="TIMEGGI"/>
<keyword evidence="3" id="KW-1185">Reference proteome</keyword>
<feature type="domain" description="Reverse transcriptase zinc-binding" evidence="1">
    <location>
        <begin position="59"/>
        <end position="147"/>
    </location>
</feature>
<name>A0A200QG95_MACCD</name>
<dbReference type="GO" id="GO:0003964">
    <property type="term" value="F:RNA-directed DNA polymerase activity"/>
    <property type="evidence" value="ECO:0007669"/>
    <property type="project" value="UniProtKB-KW"/>
</dbReference>
<dbReference type="AlphaFoldDB" id="A0A200QG95"/>
<protein>
    <submittedName>
        <fullName evidence="2">Reverse transcriptase zinc-binding domain</fullName>
    </submittedName>
</protein>
<proteinExistence type="predicted"/>
<keyword evidence="2" id="KW-0548">Nucleotidyltransferase</keyword>
<evidence type="ECO:0000313" key="3">
    <source>
        <dbReference type="Proteomes" id="UP000195402"/>
    </source>
</evidence>
<dbReference type="InterPro" id="IPR026960">
    <property type="entry name" value="RVT-Znf"/>
</dbReference>
<evidence type="ECO:0000259" key="1">
    <source>
        <dbReference type="Pfam" id="PF13966"/>
    </source>
</evidence>